<feature type="domain" description="BACK" evidence="1">
    <location>
        <begin position="75"/>
        <end position="143"/>
    </location>
</feature>
<dbReference type="Proteomes" id="UP000789375">
    <property type="component" value="Unassembled WGS sequence"/>
</dbReference>
<name>A0A9N8VH60_FUNMO</name>
<proteinExistence type="predicted"/>
<dbReference type="AlphaFoldDB" id="A0A9N8VH60"/>
<comment type="caution">
    <text evidence="2">The sequence shown here is derived from an EMBL/GenBank/DDBJ whole genome shotgun (WGS) entry which is preliminary data.</text>
</comment>
<protein>
    <submittedName>
        <fullName evidence="2">10717_t:CDS:1</fullName>
    </submittedName>
</protein>
<evidence type="ECO:0000259" key="1">
    <source>
        <dbReference type="Pfam" id="PF07707"/>
    </source>
</evidence>
<dbReference type="InterPro" id="IPR051481">
    <property type="entry name" value="BTB-POZ/Galectin-3-binding"/>
</dbReference>
<keyword evidence="3" id="KW-1185">Reference proteome</keyword>
<dbReference type="PANTHER" id="PTHR24410">
    <property type="entry name" value="HL07962P-RELATED"/>
    <property type="match status" value="1"/>
</dbReference>
<accession>A0A9N8VH60</accession>
<reference evidence="2" key="1">
    <citation type="submission" date="2021-06" db="EMBL/GenBank/DDBJ databases">
        <authorList>
            <person name="Kallberg Y."/>
            <person name="Tangrot J."/>
            <person name="Rosling A."/>
        </authorList>
    </citation>
    <scope>NUCLEOTIDE SEQUENCE</scope>
    <source>
        <strain evidence="2">87-6 pot B 2015</strain>
    </source>
</reference>
<dbReference type="EMBL" id="CAJVPP010000206">
    <property type="protein sequence ID" value="CAG8455679.1"/>
    <property type="molecule type" value="Genomic_DNA"/>
</dbReference>
<dbReference type="InterPro" id="IPR011705">
    <property type="entry name" value="BACK"/>
</dbReference>
<dbReference type="Gene3D" id="3.30.710.10">
    <property type="entry name" value="Potassium Channel Kv1.1, Chain A"/>
    <property type="match status" value="1"/>
</dbReference>
<evidence type="ECO:0000313" key="3">
    <source>
        <dbReference type="Proteomes" id="UP000789375"/>
    </source>
</evidence>
<dbReference type="Gene3D" id="1.25.40.420">
    <property type="match status" value="1"/>
</dbReference>
<dbReference type="Pfam" id="PF07707">
    <property type="entry name" value="BACK"/>
    <property type="match status" value="1"/>
</dbReference>
<dbReference type="InterPro" id="IPR011333">
    <property type="entry name" value="SKP1/BTB/POZ_sf"/>
</dbReference>
<gene>
    <name evidence="2" type="ORF">FMOSSE_LOCUS1774</name>
</gene>
<organism evidence="2 3">
    <name type="scientific">Funneliformis mosseae</name>
    <name type="common">Endomycorrhizal fungus</name>
    <name type="synonym">Glomus mosseae</name>
    <dbReference type="NCBI Taxonomy" id="27381"/>
    <lineage>
        <taxon>Eukaryota</taxon>
        <taxon>Fungi</taxon>
        <taxon>Fungi incertae sedis</taxon>
        <taxon>Mucoromycota</taxon>
        <taxon>Glomeromycotina</taxon>
        <taxon>Glomeromycetes</taxon>
        <taxon>Glomerales</taxon>
        <taxon>Glomeraceae</taxon>
        <taxon>Funneliformis</taxon>
    </lineage>
</organism>
<evidence type="ECO:0000313" key="2">
    <source>
        <dbReference type="EMBL" id="CAG8455679.1"/>
    </source>
</evidence>
<sequence length="295" mass="34093">MSSNILLNRLVKNYETHLYSGEVTLDELNLLELLELISAADEFILFELMKFTETFLISLADTWMKTNFIKIHLHAHTITGCKALQEFCTKKICEDPDLIFLPKDYGNLNEEVLIKLLKRDDLEMKEVELWKYIIKWGIHESSSNVDNDSNLNETDVSEWNENNFKDLWEVLKNFIDFVRFCNISVEEFEKEVQPYSEMFPRKVYEKIIWSFVKPQESKMIIRGNRVRKQGSNLSTKKSSFPVHIGGFPPSSIGFNGFGASSTTQPPVYGMLTTQPPVYEMLTTQQPGFAGFGSRN</sequence>
<dbReference type="PANTHER" id="PTHR24410:SF23">
    <property type="entry name" value="BTB DOMAIN-CONTAINING PROTEIN-RELATED"/>
    <property type="match status" value="1"/>
</dbReference>